<evidence type="ECO:0000256" key="2">
    <source>
        <dbReference type="SAM" id="MobiDB-lite"/>
    </source>
</evidence>
<feature type="coiled-coil region" evidence="1">
    <location>
        <begin position="212"/>
        <end position="344"/>
    </location>
</feature>
<organism evidence="3 4">
    <name type="scientific">Phytophthora fragariae</name>
    <dbReference type="NCBI Taxonomy" id="53985"/>
    <lineage>
        <taxon>Eukaryota</taxon>
        <taxon>Sar</taxon>
        <taxon>Stramenopiles</taxon>
        <taxon>Oomycota</taxon>
        <taxon>Peronosporomycetes</taxon>
        <taxon>Peronosporales</taxon>
        <taxon>Peronosporaceae</taxon>
        <taxon>Phytophthora</taxon>
    </lineage>
</organism>
<evidence type="ECO:0000313" key="4">
    <source>
        <dbReference type="Proteomes" id="UP000486351"/>
    </source>
</evidence>
<dbReference type="AlphaFoldDB" id="A0A6G0R8M9"/>
<gene>
    <name evidence="3" type="ORF">PF008_g17579</name>
</gene>
<protein>
    <submittedName>
        <fullName evidence="3">Uncharacterized protein</fullName>
    </submittedName>
</protein>
<proteinExistence type="predicted"/>
<name>A0A6G0R8M9_9STRA</name>
<reference evidence="3 4" key="1">
    <citation type="submission" date="2018-09" db="EMBL/GenBank/DDBJ databases">
        <title>Genomic investigation of the strawberry pathogen Phytophthora fragariae indicates pathogenicity is determined by transcriptional variation in three key races.</title>
        <authorList>
            <person name="Adams T.M."/>
            <person name="Armitage A.D."/>
            <person name="Sobczyk M.K."/>
            <person name="Bates H.J."/>
            <person name="Dunwell J.M."/>
            <person name="Nellist C.F."/>
            <person name="Harrison R.J."/>
        </authorList>
    </citation>
    <scope>NUCLEOTIDE SEQUENCE [LARGE SCALE GENOMIC DNA]</scope>
    <source>
        <strain evidence="3 4">NOV-77</strain>
    </source>
</reference>
<comment type="caution">
    <text evidence="3">The sequence shown here is derived from an EMBL/GenBank/DDBJ whole genome shotgun (WGS) entry which is preliminary data.</text>
</comment>
<evidence type="ECO:0000256" key="1">
    <source>
        <dbReference type="SAM" id="Coils"/>
    </source>
</evidence>
<dbReference type="SUPFAM" id="SSF58100">
    <property type="entry name" value="Bacterial hemolysins"/>
    <property type="match status" value="1"/>
</dbReference>
<evidence type="ECO:0000313" key="3">
    <source>
        <dbReference type="EMBL" id="KAE9322490.1"/>
    </source>
</evidence>
<dbReference type="Proteomes" id="UP000486351">
    <property type="component" value="Unassembled WGS sequence"/>
</dbReference>
<sequence>MPKATKKSGKTSGKNANVQPKATSKSTPSQGSSEDTQQSKRKRDQNEDEVNGESAKNKTARVTRNATAEAAEDVEGDTIRQTSDDQEISLADLAKAVPALKQMHTRMKGGKRQVGKRSSGDKFQLSLSLLEVFADRYRAARNAHKGVDYQRLSTTKHFKDFKGHAEELRTKEPELKVLLMKALAEQREIDAGKPMKNIEALEEEIVMLDVQHKEDVAKCKQLEVDIEQQEEQHSLTVSKLKESYEVEIGKLQNELNEVKAKYDALKEVMTGRGKSAELGGEVNEVKDKVAELEQKMEAETTRQAELVAFGNSLDEMEQRLVAEAKDLKARRESIKDEWVDLDNEKSRHAFHVRAVEQRYTDWQRAIDTAKYDRDVARKNADYLRYERDQGIKRANELKMKLDSYDACCTGHCIEAFVAKRIRECTYFLECSVLLLSCSLTLCCLQTDLKMSRLDRCCFVVEQMKKVKPEDAASLEQDLDEFFKTRNLLCHEPGAVDKTDHPRSTSVASRFNIAWNTWRNRAISSLSGEQFWLAK</sequence>
<keyword evidence="1" id="KW-0175">Coiled coil</keyword>
<accession>A0A6G0R8M9</accession>
<feature type="region of interest" description="Disordered" evidence="2">
    <location>
        <begin position="1"/>
        <end position="85"/>
    </location>
</feature>
<feature type="compositionally biased region" description="Polar residues" evidence="2">
    <location>
        <begin position="18"/>
        <end position="36"/>
    </location>
</feature>
<dbReference type="EMBL" id="QXFY01001277">
    <property type="protein sequence ID" value="KAE9322490.1"/>
    <property type="molecule type" value="Genomic_DNA"/>
</dbReference>